<dbReference type="OrthoDB" id="434211at2759"/>
<comment type="caution">
    <text evidence="1">The sequence shown here is derived from an EMBL/GenBank/DDBJ whole genome shotgun (WGS) entry which is preliminary data.</text>
</comment>
<evidence type="ECO:0000313" key="2">
    <source>
        <dbReference type="Proteomes" id="UP001165083"/>
    </source>
</evidence>
<dbReference type="AlphaFoldDB" id="A0A9W6TX01"/>
<keyword evidence="2" id="KW-1185">Reference proteome</keyword>
<dbReference type="Proteomes" id="UP001165083">
    <property type="component" value="Unassembled WGS sequence"/>
</dbReference>
<name>A0A9W6TX01_9STRA</name>
<organism evidence="1 2">
    <name type="scientific">Phytophthora lilii</name>
    <dbReference type="NCBI Taxonomy" id="2077276"/>
    <lineage>
        <taxon>Eukaryota</taxon>
        <taxon>Sar</taxon>
        <taxon>Stramenopiles</taxon>
        <taxon>Oomycota</taxon>
        <taxon>Peronosporomycetes</taxon>
        <taxon>Peronosporales</taxon>
        <taxon>Peronosporaceae</taxon>
        <taxon>Phytophthora</taxon>
    </lineage>
</organism>
<gene>
    <name evidence="1" type="ORF">Plil01_000852200</name>
</gene>
<accession>A0A9W6TX01</accession>
<dbReference type="PANTHER" id="PTHR33129">
    <property type="entry name" value="PROTEIN KINASE DOMAIN-CONTAINING PROTEIN-RELATED"/>
    <property type="match status" value="1"/>
</dbReference>
<protein>
    <submittedName>
        <fullName evidence="1">Unnamed protein product</fullName>
    </submittedName>
</protein>
<proteinExistence type="predicted"/>
<dbReference type="EMBL" id="BSXW01000412">
    <property type="protein sequence ID" value="GMF21556.1"/>
    <property type="molecule type" value="Genomic_DNA"/>
</dbReference>
<reference evidence="1" key="1">
    <citation type="submission" date="2023-04" db="EMBL/GenBank/DDBJ databases">
        <title>Phytophthora lilii NBRC 32176.</title>
        <authorList>
            <person name="Ichikawa N."/>
            <person name="Sato H."/>
            <person name="Tonouchi N."/>
        </authorList>
    </citation>
    <scope>NUCLEOTIDE SEQUENCE</scope>
    <source>
        <strain evidence="1">NBRC 32176</strain>
    </source>
</reference>
<dbReference type="PANTHER" id="PTHR33129:SF3">
    <property type="entry name" value="HOT SPOT (RHS) PROTEIN, PUTATIVE-RELATED"/>
    <property type="match status" value="1"/>
</dbReference>
<evidence type="ECO:0000313" key="1">
    <source>
        <dbReference type="EMBL" id="GMF21556.1"/>
    </source>
</evidence>
<sequence>MTFCQQDMDAISQKLFSPIVLVLDAWTFHENNPGTRKPRLLNLWRDSSLVGSLCDTPSFPLKYAINSSSSCVDEALLNPDVDMVKYAVVTGTPGVGKSVFVYYVMWRLIKEKLLFDNTGLFYFDGSTMLNCLALPGKFNVQFWSPDLLCLVDSMDPTSIPGLPYRLCSVLLASTPRRDCIGEFKKQPPTPDVFYMPLWSKVELATIAPMYPHAASVWENRFDCLGGVPRLVLQDIGTNPQALLMSACSRCSLDDCIMLVSIYSEINSKTKIVQTLIHIHSQEPYRKYEVVYASDLAMQLIVRTKWQLDRAKLQNLLGSSGGNPLAQLLCRYIFEFYSMDRLEQGGTFVYRELLSGKRKRTPADGTIDIPRSSQPRQVAERVEVGQHANQLYVPRTSNYTAIDAWMPQFGGFQMTVGKTHGNINGGAADDLAKLGPNGGSCEANRYN</sequence>
<dbReference type="InterPro" id="IPR052980">
    <property type="entry name" value="Crinkler_effector"/>
</dbReference>